<dbReference type="Gene3D" id="3.40.50.1820">
    <property type="entry name" value="alpha/beta hydrolase"/>
    <property type="match status" value="1"/>
</dbReference>
<sequence length="319" mass="35252">MIEPRQLYADRRHRILHWPAPSGTTGQRLLVTFEHGRDGMRRFGPPTWPKLAGRHDLEVMAVQTARRDWYVSYRSGALAEALSQLTEGYRDVVLSGFSMGAYAALLYSRAAHARRVLAVSPQYSIDPAVAPFDPMRHRKFRLIGRPMPLPQEMGDTQVTGLLIYDPTIAPDRQHAALIAAHFPRLSPCALPYGGHPATGALNDAGAVGTVTGMVIEAAIDAGAVRALHRKLRSQSGRYRLRLTMAASTRHPARAAPALRQIVEDPQAEAEQRLEAAIQMIDLQLPGAFDLLSQLLEDVPDPPQRWMGRITRAIDRNGGF</sequence>
<dbReference type="SUPFAM" id="SSF53474">
    <property type="entry name" value="alpha/beta-Hydrolases"/>
    <property type="match status" value="1"/>
</dbReference>
<name>A0A562NXQ5_9RHOB</name>
<dbReference type="EMBL" id="VLKU01000002">
    <property type="protein sequence ID" value="TWI37017.1"/>
    <property type="molecule type" value="Genomic_DNA"/>
</dbReference>
<protein>
    <recommendedName>
        <fullName evidence="3">Alpha/beta hydrolase</fullName>
    </recommendedName>
</protein>
<dbReference type="InterPro" id="IPR029058">
    <property type="entry name" value="AB_hydrolase_fold"/>
</dbReference>
<organism evidence="1 2">
    <name type="scientific">Paracoccus sulfuroxidans</name>
    <dbReference type="NCBI Taxonomy" id="384678"/>
    <lineage>
        <taxon>Bacteria</taxon>
        <taxon>Pseudomonadati</taxon>
        <taxon>Pseudomonadota</taxon>
        <taxon>Alphaproteobacteria</taxon>
        <taxon>Rhodobacterales</taxon>
        <taxon>Paracoccaceae</taxon>
        <taxon>Paracoccus</taxon>
    </lineage>
</organism>
<accession>A0A562NXQ5</accession>
<evidence type="ECO:0000313" key="2">
    <source>
        <dbReference type="Proteomes" id="UP000316225"/>
    </source>
</evidence>
<dbReference type="OrthoDB" id="7247356at2"/>
<gene>
    <name evidence="1" type="ORF">IQ24_00808</name>
</gene>
<evidence type="ECO:0000313" key="1">
    <source>
        <dbReference type="EMBL" id="TWI37017.1"/>
    </source>
</evidence>
<proteinExistence type="predicted"/>
<dbReference type="Proteomes" id="UP000316225">
    <property type="component" value="Unassembled WGS sequence"/>
</dbReference>
<comment type="caution">
    <text evidence="1">The sequence shown here is derived from an EMBL/GenBank/DDBJ whole genome shotgun (WGS) entry which is preliminary data.</text>
</comment>
<evidence type="ECO:0008006" key="3">
    <source>
        <dbReference type="Google" id="ProtNLM"/>
    </source>
</evidence>
<keyword evidence="2" id="KW-1185">Reference proteome</keyword>
<dbReference type="RefSeq" id="WP_145396473.1">
    <property type="nucleotide sequence ID" value="NZ_VLKU01000002.1"/>
</dbReference>
<reference evidence="1 2" key="1">
    <citation type="journal article" date="2015" name="Stand. Genomic Sci.">
        <title>Genomic Encyclopedia of Bacterial and Archaeal Type Strains, Phase III: the genomes of soil and plant-associated and newly described type strains.</title>
        <authorList>
            <person name="Whitman W.B."/>
            <person name="Woyke T."/>
            <person name="Klenk H.P."/>
            <person name="Zhou Y."/>
            <person name="Lilburn T.G."/>
            <person name="Beck B.J."/>
            <person name="De Vos P."/>
            <person name="Vandamme P."/>
            <person name="Eisen J.A."/>
            <person name="Garrity G."/>
            <person name="Hugenholtz P."/>
            <person name="Kyrpides N.C."/>
        </authorList>
    </citation>
    <scope>NUCLEOTIDE SEQUENCE [LARGE SCALE GENOMIC DNA]</scope>
    <source>
        <strain evidence="1 2">CGMCC 1.5364</strain>
    </source>
</reference>
<dbReference type="AlphaFoldDB" id="A0A562NXQ5"/>